<keyword evidence="3" id="KW-1185">Reference proteome</keyword>
<dbReference type="PANTHER" id="PTHR36842:SF2">
    <property type="entry name" value="SLR0505 PROTEIN"/>
    <property type="match status" value="1"/>
</dbReference>
<dbReference type="AlphaFoldDB" id="A0A291QGS9"/>
<accession>A0A291QGS9</accession>
<organism evidence="2 3">
    <name type="scientific">Streptomyces formicae</name>
    <dbReference type="NCBI Taxonomy" id="1616117"/>
    <lineage>
        <taxon>Bacteria</taxon>
        <taxon>Bacillati</taxon>
        <taxon>Actinomycetota</taxon>
        <taxon>Actinomycetes</taxon>
        <taxon>Kitasatosporales</taxon>
        <taxon>Streptomycetaceae</taxon>
        <taxon>Streptomyces</taxon>
    </lineage>
</organism>
<dbReference type="PANTHER" id="PTHR36842">
    <property type="entry name" value="PROTEIN TOLB HOMOLOG"/>
    <property type="match status" value="1"/>
</dbReference>
<proteinExistence type="predicted"/>
<reference evidence="2 3" key="1">
    <citation type="submission" date="2017-08" db="EMBL/GenBank/DDBJ databases">
        <title>Complete Genome Sequence of Streptomyces formicae KY5, the formicamycin producer.</title>
        <authorList>
            <person name="Holmes N.A."/>
            <person name="Devine R."/>
            <person name="Qin Z."/>
            <person name="Seipke R.F."/>
            <person name="Wilkinson B."/>
            <person name="Hutchings M.I."/>
        </authorList>
    </citation>
    <scope>NUCLEOTIDE SEQUENCE [LARGE SCALE GENOMIC DNA]</scope>
    <source>
        <strain evidence="2 3">KY5</strain>
    </source>
</reference>
<dbReference type="InterPro" id="IPR011042">
    <property type="entry name" value="6-blade_b-propeller_TolB-like"/>
</dbReference>
<dbReference type="Gene3D" id="2.120.10.30">
    <property type="entry name" value="TolB, C-terminal domain"/>
    <property type="match status" value="1"/>
</dbReference>
<evidence type="ECO:0000313" key="2">
    <source>
        <dbReference type="EMBL" id="ATL30716.1"/>
    </source>
</evidence>
<dbReference type="EMBL" id="CP022685">
    <property type="protein sequence ID" value="ATL30716.1"/>
    <property type="molecule type" value="Genomic_DNA"/>
</dbReference>
<evidence type="ECO:0000256" key="1">
    <source>
        <dbReference type="SAM" id="SignalP"/>
    </source>
</evidence>
<feature type="chain" id="PRO_5013398831" description="Protein TolB" evidence="1">
    <location>
        <begin position="44"/>
        <end position="364"/>
    </location>
</feature>
<sequence length="364" mass="37862">MGEAVSTATSTTSTVVSGARRVSLSVVLAAALGAAVSPATAQAAPPAPRAERVSVAADGTEADGASGAASLSGDGRHVAFSSSAENLTQGHQGPYDYGFVRDLRTGEVTRLKNSMGAPVISDDGRYAAHTGWGAHGINVFLTDLSTGEREQIDGKGFKDSSAHPSISADGRFVAYKLQPRHPGDPARVEVYDRVSDTREVVSEGPQDATRDMVDPSLSADGRHVAYEDKGTGQVWLRDRATGTLTRVDDGTASTLVQVNGRSVAMNSADGAYVRDLRTGKVRRLPGGHAQALSRDGRQLLYGDGESNVVLRRLSSGHEVAVGHGSAGPGAIAAKGRGIVFSSEDADIVPGDTNGLRDVFKWTAR</sequence>
<protein>
    <recommendedName>
        <fullName evidence="4">Protein TolB</fullName>
    </recommendedName>
</protein>
<feature type="signal peptide" evidence="1">
    <location>
        <begin position="1"/>
        <end position="43"/>
    </location>
</feature>
<keyword evidence="1" id="KW-0732">Signal</keyword>
<evidence type="ECO:0000313" key="3">
    <source>
        <dbReference type="Proteomes" id="UP000221011"/>
    </source>
</evidence>
<dbReference type="KEGG" id="sfk:KY5_5698"/>
<evidence type="ECO:0008006" key="4">
    <source>
        <dbReference type="Google" id="ProtNLM"/>
    </source>
</evidence>
<dbReference type="SUPFAM" id="SSF69304">
    <property type="entry name" value="Tricorn protease N-terminal domain"/>
    <property type="match status" value="1"/>
</dbReference>
<gene>
    <name evidence="2" type="ORF">KY5_5698</name>
</gene>
<name>A0A291QGS9_9ACTN</name>
<dbReference type="Proteomes" id="UP000221011">
    <property type="component" value="Chromosome"/>
</dbReference>